<dbReference type="InterPro" id="IPR017560">
    <property type="entry name" value="Cyt_c_biogenesis_CcmI"/>
</dbReference>
<keyword evidence="2" id="KW-0677">Repeat</keyword>
<dbReference type="NCBIfam" id="TIGR03142">
    <property type="entry name" value="cytochro_ccmI"/>
    <property type="match status" value="1"/>
</dbReference>
<evidence type="ECO:0000256" key="4">
    <source>
        <dbReference type="ARBA" id="ARBA00022803"/>
    </source>
</evidence>
<evidence type="ECO:0000256" key="2">
    <source>
        <dbReference type="ARBA" id="ARBA00022737"/>
    </source>
</evidence>
<keyword evidence="6" id="KW-0812">Transmembrane</keyword>
<evidence type="ECO:0000256" key="3">
    <source>
        <dbReference type="ARBA" id="ARBA00022748"/>
    </source>
</evidence>
<evidence type="ECO:0000259" key="7">
    <source>
        <dbReference type="Pfam" id="PF23892"/>
    </source>
</evidence>
<keyword evidence="10" id="KW-1185">Reference proteome</keyword>
<organism evidence="9 10">
    <name type="scientific">Veronia nyctiphanis</name>
    <dbReference type="NCBI Taxonomy" id="1278244"/>
    <lineage>
        <taxon>Bacteria</taxon>
        <taxon>Pseudomonadati</taxon>
        <taxon>Pseudomonadota</taxon>
        <taxon>Gammaproteobacteria</taxon>
        <taxon>Vibrionales</taxon>
        <taxon>Vibrionaceae</taxon>
        <taxon>Veronia</taxon>
    </lineage>
</organism>
<sequence length="404" mass="44612">MTELWFWLVTAVIVLFSIAIFVIPILKGKTQDVSASRDQLNKAFFRERMSELNDENREGLINDQGELEVELKKSLLDDIPDTGGVSDNNTVKVWMIVPGLILLIGLSYGVYFIKGNSDKVNHWHQVTAELPELSQRLMNSDAEPLSDQEMEDLALALRTRLHQTPSDATGWLLLGRLGIANRDMATALGAMEKAYKLKPQDMTMKLGYAQAMLYTGDDVYLQKARELLRSVIGEDPTNTQAYSLLAFEGFGRGAFQEAIEAWSAMKVFLPQDDPRHRMLDMSIAQAKTKLGVNPASSVSVNVTLSSDVTIADGSVLIVSVHSADGAPMPYAAQRIDKPVFPLSVSLSDVDNMIAARPMSALSEVVVKARLDTDGDVTTKKGDWYGTSEPLKLGDESQVRINKRF</sequence>
<feature type="transmembrane region" description="Helical" evidence="6">
    <location>
        <begin position="6"/>
        <end position="26"/>
    </location>
</feature>
<dbReference type="InterPro" id="IPR011990">
    <property type="entry name" value="TPR-like_helical_dom_sf"/>
</dbReference>
<dbReference type="OrthoDB" id="9776053at2"/>
<evidence type="ECO:0000259" key="8">
    <source>
        <dbReference type="Pfam" id="PF23914"/>
    </source>
</evidence>
<gene>
    <name evidence="9" type="primary">ccmI</name>
    <name evidence="9" type="ORF">CS022_12760</name>
</gene>
<comment type="caution">
    <text evidence="9">The sequence shown here is derived from an EMBL/GenBank/DDBJ whole genome shotgun (WGS) entry which is preliminary data.</text>
</comment>
<keyword evidence="6" id="KW-1133">Transmembrane helix</keyword>
<reference evidence="9 10" key="1">
    <citation type="submission" date="2017-10" db="EMBL/GenBank/DDBJ databases">
        <title>Nyctiphanis sp. nov., isolated from the stomach of the euphausiid Nyctiphanes simplex (Hansen, 1911) in the Gulf of California.</title>
        <authorList>
            <person name="Gomez-Gil B."/>
            <person name="Aguilar-Mendez M."/>
            <person name="Lopez-Cortes A."/>
            <person name="Gomez-Gutierrez J."/>
            <person name="Roque A."/>
            <person name="Lang E."/>
            <person name="Gonzalez-Castillo A."/>
        </authorList>
    </citation>
    <scope>NUCLEOTIDE SEQUENCE [LARGE SCALE GENOMIC DNA]</scope>
    <source>
        <strain evidence="9 10">CAIM 600</strain>
    </source>
</reference>
<dbReference type="GO" id="GO:0005886">
    <property type="term" value="C:plasma membrane"/>
    <property type="evidence" value="ECO:0007669"/>
    <property type="project" value="TreeGrafter"/>
</dbReference>
<keyword evidence="4 5" id="KW-0802">TPR repeat</keyword>
<evidence type="ECO:0000256" key="6">
    <source>
        <dbReference type="SAM" id="Phobius"/>
    </source>
</evidence>
<evidence type="ECO:0000256" key="5">
    <source>
        <dbReference type="PROSITE-ProRule" id="PRU00339"/>
    </source>
</evidence>
<dbReference type="SUPFAM" id="SSF48452">
    <property type="entry name" value="TPR-like"/>
    <property type="match status" value="1"/>
</dbReference>
<dbReference type="GO" id="GO:0030313">
    <property type="term" value="C:cell envelope"/>
    <property type="evidence" value="ECO:0007669"/>
    <property type="project" value="UniProtKB-SubCell"/>
</dbReference>
<dbReference type="InterPro" id="IPR056412">
    <property type="entry name" value="Ig_CycH"/>
</dbReference>
<accession>A0A4Q0YQT3</accession>
<dbReference type="EMBL" id="PEIB01000014">
    <property type="protein sequence ID" value="RXJ72945.1"/>
    <property type="molecule type" value="Genomic_DNA"/>
</dbReference>
<dbReference type="Gene3D" id="1.25.40.10">
    <property type="entry name" value="Tetratricopeptide repeat domain"/>
    <property type="match status" value="1"/>
</dbReference>
<keyword evidence="6" id="KW-0472">Membrane</keyword>
<name>A0A4Q0YQT3_9GAMM</name>
<dbReference type="AlphaFoldDB" id="A0A4Q0YQT3"/>
<dbReference type="PANTHER" id="PTHR47870">
    <property type="entry name" value="CYTOCHROME C-TYPE BIOGENESIS PROTEIN CCMH"/>
    <property type="match status" value="1"/>
</dbReference>
<evidence type="ECO:0000313" key="9">
    <source>
        <dbReference type="EMBL" id="RXJ72945.1"/>
    </source>
</evidence>
<protein>
    <submittedName>
        <fullName evidence="9">C-type cytochrome biogenesis protein CcmI</fullName>
    </submittedName>
</protein>
<dbReference type="PROSITE" id="PS50005">
    <property type="entry name" value="TPR"/>
    <property type="match status" value="1"/>
</dbReference>
<feature type="transmembrane region" description="Helical" evidence="6">
    <location>
        <begin position="93"/>
        <end position="113"/>
    </location>
</feature>
<proteinExistence type="predicted"/>
<dbReference type="Pfam" id="PF23914">
    <property type="entry name" value="TPR_CcmH_CycH"/>
    <property type="match status" value="1"/>
</dbReference>
<evidence type="ECO:0000256" key="1">
    <source>
        <dbReference type="ARBA" id="ARBA00004196"/>
    </source>
</evidence>
<keyword evidence="3" id="KW-0201">Cytochrome c-type biogenesis</keyword>
<dbReference type="InterPro" id="IPR019734">
    <property type="entry name" value="TPR_rpt"/>
</dbReference>
<dbReference type="GO" id="GO:0017004">
    <property type="term" value="P:cytochrome complex assembly"/>
    <property type="evidence" value="ECO:0007669"/>
    <property type="project" value="UniProtKB-KW"/>
</dbReference>
<feature type="domain" description="Cytochrome c-type biogenesis protein H TPR" evidence="8">
    <location>
        <begin position="119"/>
        <end position="275"/>
    </location>
</feature>
<dbReference type="Proteomes" id="UP000290287">
    <property type="component" value="Unassembled WGS sequence"/>
</dbReference>
<dbReference type="PANTHER" id="PTHR47870:SF1">
    <property type="entry name" value="CYTOCHROME C-TYPE BIOGENESIS PROTEIN CCMH"/>
    <property type="match status" value="1"/>
</dbReference>
<dbReference type="Pfam" id="PF23892">
    <property type="entry name" value="Ig_CycH"/>
    <property type="match status" value="1"/>
</dbReference>
<comment type="subcellular location">
    <subcellularLocation>
        <location evidence="1">Cell envelope</location>
    </subcellularLocation>
</comment>
<feature type="repeat" description="TPR" evidence="5">
    <location>
        <begin position="168"/>
        <end position="201"/>
    </location>
</feature>
<dbReference type="InterPro" id="IPR051263">
    <property type="entry name" value="C-type_cytochrome_biogenesis"/>
</dbReference>
<evidence type="ECO:0000313" key="10">
    <source>
        <dbReference type="Proteomes" id="UP000290287"/>
    </source>
</evidence>
<dbReference type="RefSeq" id="WP_129122583.1">
    <property type="nucleotide sequence ID" value="NZ_PEIB01000014.1"/>
</dbReference>
<dbReference type="InterPro" id="IPR056413">
    <property type="entry name" value="TPR_CcmH_CycH"/>
</dbReference>
<feature type="domain" description="Cytochrome c-type biogenesis protein H Ig-like" evidence="7">
    <location>
        <begin position="299"/>
        <end position="400"/>
    </location>
</feature>